<keyword evidence="2" id="KW-1185">Reference proteome</keyword>
<reference evidence="1" key="1">
    <citation type="journal article" date="2021" name="Microb. Physiol.">
        <title>Proteogenomic Insights into the Physiology of Marine, Sulfate-Reducing, Filamentous Desulfonema limicola and Desulfonema magnum.</title>
        <authorList>
            <person name="Schnaars V."/>
            <person name="Wohlbrand L."/>
            <person name="Scheve S."/>
            <person name="Hinrichs C."/>
            <person name="Reinhardt R."/>
            <person name="Rabus R."/>
        </authorList>
    </citation>
    <scope>NUCLEOTIDE SEQUENCE</scope>
    <source>
        <strain evidence="1">4be13</strain>
    </source>
</reference>
<dbReference type="KEGG" id="dmm:dnm_086530"/>
<protein>
    <submittedName>
        <fullName evidence="1">Uncharacterized protein</fullName>
    </submittedName>
</protein>
<accession>A0A975BVH5</accession>
<sequence length="82" mass="9175">MSCSADLLSPSPKYSHESVCAARIKKNAFLKRHPLFNHYICPLFANILPLMNFDQLLIPTDFIDVFIPLKLQGKSIRKGSGG</sequence>
<dbReference type="AlphaFoldDB" id="A0A975BVH5"/>
<name>A0A975BVH5_9BACT</name>
<dbReference type="Proteomes" id="UP000663722">
    <property type="component" value="Chromosome"/>
</dbReference>
<evidence type="ECO:0000313" key="2">
    <source>
        <dbReference type="Proteomes" id="UP000663722"/>
    </source>
</evidence>
<organism evidence="1 2">
    <name type="scientific">Desulfonema magnum</name>
    <dbReference type="NCBI Taxonomy" id="45655"/>
    <lineage>
        <taxon>Bacteria</taxon>
        <taxon>Pseudomonadati</taxon>
        <taxon>Thermodesulfobacteriota</taxon>
        <taxon>Desulfobacteria</taxon>
        <taxon>Desulfobacterales</taxon>
        <taxon>Desulfococcaceae</taxon>
        <taxon>Desulfonema</taxon>
    </lineage>
</organism>
<gene>
    <name evidence="1" type="ORF">dnm_086530</name>
</gene>
<dbReference type="EMBL" id="CP061800">
    <property type="protein sequence ID" value="QTA92570.1"/>
    <property type="molecule type" value="Genomic_DNA"/>
</dbReference>
<proteinExistence type="predicted"/>
<evidence type="ECO:0000313" key="1">
    <source>
        <dbReference type="EMBL" id="QTA92570.1"/>
    </source>
</evidence>